<dbReference type="RefSeq" id="WP_379764686.1">
    <property type="nucleotide sequence ID" value="NZ_JBHSXI010000001.1"/>
</dbReference>
<feature type="region of interest" description="Disordered" evidence="1">
    <location>
        <begin position="161"/>
        <end position="212"/>
    </location>
</feature>
<sequence>MILRRARGVLARAKAELHRSFTEEYSSRETAGSFSLGVFITMLPTLGTGLIAFVVLAWLFSRINRIALFASVIVFNPVVKWGVYGTSFALGTTILGPVPGVTPSSVSLSAGPAIVGRLVLGNLILAVVAAGISYVAAHRVVVAYERREFGVVDTVTDVVGGDGGDDGPGAIGDDGPGAIGDDGPGAIGDDGPSVIDGGDALDRDDDGSRRTD</sequence>
<feature type="compositionally biased region" description="Gly residues" evidence="1">
    <location>
        <begin position="161"/>
        <end position="188"/>
    </location>
</feature>
<dbReference type="Proteomes" id="UP001596333">
    <property type="component" value="Unassembled WGS sequence"/>
</dbReference>
<keyword evidence="2" id="KW-1133">Transmembrane helix</keyword>
<dbReference type="Pfam" id="PF09835">
    <property type="entry name" value="DUF2062"/>
    <property type="match status" value="1"/>
</dbReference>
<organism evidence="4 5">
    <name type="scientific">Halorubrum trueperi</name>
    <dbReference type="NCBI Taxonomy" id="2004704"/>
    <lineage>
        <taxon>Archaea</taxon>
        <taxon>Methanobacteriati</taxon>
        <taxon>Methanobacteriota</taxon>
        <taxon>Stenosarchaea group</taxon>
        <taxon>Halobacteria</taxon>
        <taxon>Halobacteriales</taxon>
        <taxon>Haloferacaceae</taxon>
        <taxon>Halorubrum</taxon>
    </lineage>
</organism>
<keyword evidence="5" id="KW-1185">Reference proteome</keyword>
<keyword evidence="2" id="KW-0472">Membrane</keyword>
<evidence type="ECO:0000313" key="5">
    <source>
        <dbReference type="Proteomes" id="UP001596333"/>
    </source>
</evidence>
<dbReference type="InterPro" id="IPR018639">
    <property type="entry name" value="DUF2062"/>
</dbReference>
<accession>A0ABD5UEZ5</accession>
<dbReference type="AlphaFoldDB" id="A0ABD5UEZ5"/>
<keyword evidence="2" id="KW-0812">Transmembrane</keyword>
<name>A0ABD5UEZ5_9EURY</name>
<feature type="transmembrane region" description="Helical" evidence="2">
    <location>
        <begin position="66"/>
        <end position="94"/>
    </location>
</feature>
<evidence type="ECO:0000313" key="4">
    <source>
        <dbReference type="EMBL" id="MFC6888050.1"/>
    </source>
</evidence>
<feature type="transmembrane region" description="Helical" evidence="2">
    <location>
        <begin position="114"/>
        <end position="137"/>
    </location>
</feature>
<reference evidence="4 5" key="1">
    <citation type="journal article" date="2019" name="Int. J. Syst. Evol. Microbiol.">
        <title>The Global Catalogue of Microorganisms (GCM) 10K type strain sequencing project: providing services to taxonomists for standard genome sequencing and annotation.</title>
        <authorList>
            <consortium name="The Broad Institute Genomics Platform"/>
            <consortium name="The Broad Institute Genome Sequencing Center for Infectious Disease"/>
            <person name="Wu L."/>
            <person name="Ma J."/>
        </authorList>
    </citation>
    <scope>NUCLEOTIDE SEQUENCE [LARGE SCALE GENOMIC DNA]</scope>
    <source>
        <strain evidence="4 5">Y73</strain>
    </source>
</reference>
<evidence type="ECO:0000256" key="2">
    <source>
        <dbReference type="SAM" id="Phobius"/>
    </source>
</evidence>
<gene>
    <name evidence="4" type="ORF">ACFQEY_03120</name>
</gene>
<feature type="transmembrane region" description="Helical" evidence="2">
    <location>
        <begin position="34"/>
        <end position="59"/>
    </location>
</feature>
<evidence type="ECO:0000259" key="3">
    <source>
        <dbReference type="Pfam" id="PF09835"/>
    </source>
</evidence>
<comment type="caution">
    <text evidence="4">The sequence shown here is derived from an EMBL/GenBank/DDBJ whole genome shotgun (WGS) entry which is preliminary data.</text>
</comment>
<dbReference type="EMBL" id="JBHSXI010000001">
    <property type="protein sequence ID" value="MFC6888050.1"/>
    <property type="molecule type" value="Genomic_DNA"/>
</dbReference>
<protein>
    <submittedName>
        <fullName evidence="4">DUF2062 domain-containing protein</fullName>
    </submittedName>
</protein>
<proteinExistence type="predicted"/>
<evidence type="ECO:0000256" key="1">
    <source>
        <dbReference type="SAM" id="MobiDB-lite"/>
    </source>
</evidence>
<feature type="domain" description="DUF2062" evidence="3">
    <location>
        <begin position="14"/>
        <end position="147"/>
    </location>
</feature>